<dbReference type="Proteomes" id="UP000094527">
    <property type="component" value="Unassembled WGS sequence"/>
</dbReference>
<keyword evidence="3" id="KW-1185">Reference proteome</keyword>
<evidence type="ECO:0000313" key="3">
    <source>
        <dbReference type="Proteomes" id="UP000094527"/>
    </source>
</evidence>
<proteinExistence type="predicted"/>
<comment type="caution">
    <text evidence="2">The sequence shown here is derived from an EMBL/GenBank/DDBJ whole genome shotgun (WGS) entry which is preliminary data.</text>
</comment>
<feature type="region of interest" description="Disordered" evidence="1">
    <location>
        <begin position="39"/>
        <end position="69"/>
    </location>
</feature>
<organism evidence="2 3">
    <name type="scientific">Orchesella cincta</name>
    <name type="common">Springtail</name>
    <name type="synonym">Podura cincta</name>
    <dbReference type="NCBI Taxonomy" id="48709"/>
    <lineage>
        <taxon>Eukaryota</taxon>
        <taxon>Metazoa</taxon>
        <taxon>Ecdysozoa</taxon>
        <taxon>Arthropoda</taxon>
        <taxon>Hexapoda</taxon>
        <taxon>Collembola</taxon>
        <taxon>Entomobryomorpha</taxon>
        <taxon>Entomobryoidea</taxon>
        <taxon>Orchesellidae</taxon>
        <taxon>Orchesellinae</taxon>
        <taxon>Orchesella</taxon>
    </lineage>
</organism>
<protein>
    <submittedName>
        <fullName evidence="2">Uncharacterized protein</fullName>
    </submittedName>
</protein>
<evidence type="ECO:0000256" key="1">
    <source>
        <dbReference type="SAM" id="MobiDB-lite"/>
    </source>
</evidence>
<evidence type="ECO:0000313" key="2">
    <source>
        <dbReference type="EMBL" id="ODM92926.1"/>
    </source>
</evidence>
<dbReference type="AlphaFoldDB" id="A0A1D2MIU6"/>
<gene>
    <name evidence="2" type="ORF">Ocin01_13756</name>
</gene>
<reference evidence="2 3" key="1">
    <citation type="journal article" date="2016" name="Genome Biol. Evol.">
        <title>Gene Family Evolution Reflects Adaptation to Soil Environmental Stressors in the Genome of the Collembolan Orchesella cincta.</title>
        <authorList>
            <person name="Faddeeva-Vakhrusheva A."/>
            <person name="Derks M.F."/>
            <person name="Anvar S.Y."/>
            <person name="Agamennone V."/>
            <person name="Suring W."/>
            <person name="Smit S."/>
            <person name="van Straalen N.M."/>
            <person name="Roelofs D."/>
        </authorList>
    </citation>
    <scope>NUCLEOTIDE SEQUENCE [LARGE SCALE GENOMIC DNA]</scope>
    <source>
        <tissue evidence="2">Mixed pool</tissue>
    </source>
</reference>
<sequence length="69" mass="7611">MSVKELDYFKKADHKQPTTTVFTTMSELHKYFLFPANQDAGGKNADNVPKPTSGLGIGSPHPESPRDSF</sequence>
<name>A0A1D2MIU6_ORCCI</name>
<accession>A0A1D2MIU6</accession>
<dbReference type="EMBL" id="LJIJ01001118">
    <property type="protein sequence ID" value="ODM92926.1"/>
    <property type="molecule type" value="Genomic_DNA"/>
</dbReference>